<dbReference type="RefSeq" id="WP_200755777.1">
    <property type="nucleotide sequence ID" value="NZ_AP023322.1"/>
</dbReference>
<dbReference type="Proteomes" id="UP000594042">
    <property type="component" value="Chromosome"/>
</dbReference>
<keyword evidence="3" id="KW-1185">Reference proteome</keyword>
<keyword evidence="1" id="KW-0732">Signal</keyword>
<dbReference type="InterPro" id="IPR015919">
    <property type="entry name" value="Cadherin-like_sf"/>
</dbReference>
<evidence type="ECO:0000256" key="1">
    <source>
        <dbReference type="SAM" id="SignalP"/>
    </source>
</evidence>
<evidence type="ECO:0008006" key="4">
    <source>
        <dbReference type="Google" id="ProtNLM"/>
    </source>
</evidence>
<protein>
    <recommendedName>
        <fullName evidence="4">BACON domain-containing protein</fullName>
    </recommendedName>
</protein>
<dbReference type="GO" id="GO:0016020">
    <property type="term" value="C:membrane"/>
    <property type="evidence" value="ECO:0007669"/>
    <property type="project" value="InterPro"/>
</dbReference>
<dbReference type="Gene3D" id="2.60.120.260">
    <property type="entry name" value="Galactose-binding domain-like"/>
    <property type="match status" value="1"/>
</dbReference>
<accession>A0A7G1HU06</accession>
<feature type="signal peptide" evidence="1">
    <location>
        <begin position="1"/>
        <end position="20"/>
    </location>
</feature>
<sequence length="488" mass="52457">MKKMRKLVWMLLAATMVGFAACSSDDDEDWVETPGGDGGSATGTVDVCGDATPVSEYTFDFQTGVVDNENFNVQGWKNVIVSGTRQFQGKEFDGNFYIQATAHNATSDVDCWVISPALNVSEAANKVVSFDLAQAYWKESTEFGVYVLQCDNGTTKETKLTGFNMPTASTTNYSFISSGNIDLSAYSGTIFIGFHYKGTGGSQQSTTWCIDNFVFGKDVTAVTTVSITSAAVTTVTLGSEYKYTVKTSVNNPSGNTEISATGLPAWLTIQDNGDGTAVISGTAPSAEETTGDITITAKNNNVSDTQTFKIEVKAPVQPGENLLSNGDFATFTDGGFPNWTKGNNEATVWAQSTTTVHAPSTTSLSLTNVTGTTYITQTLKTGITAGKQYDITVWYYNVTGGKNDSGLRLWSFFLDANNGYVYMPDANDAAADPLRTNNKYFPKSEGAWSSYTTTVTAPENAVGFKFEIRAYKNCGDFFIGECSIAEKQ</sequence>
<reference evidence="3" key="1">
    <citation type="submission" date="2020-07" db="EMBL/GenBank/DDBJ databases">
        <title>Complete genome sequencing of Coprobacter sp. strain 2CBH44.</title>
        <authorList>
            <person name="Sakamoto M."/>
            <person name="Murakami T."/>
            <person name="Mori H."/>
        </authorList>
    </citation>
    <scope>NUCLEOTIDE SEQUENCE [LARGE SCALE GENOMIC DNA]</scope>
    <source>
        <strain evidence="3">2CBH44</strain>
    </source>
</reference>
<gene>
    <name evidence="2" type="ORF">Cop2CBH44_13630</name>
</gene>
<feature type="chain" id="PRO_5028913065" description="BACON domain-containing protein" evidence="1">
    <location>
        <begin position="21"/>
        <end position="488"/>
    </location>
</feature>
<organism evidence="2 3">
    <name type="scientific">Coprobacter secundus subsp. similis</name>
    <dbReference type="NCBI Taxonomy" id="2751153"/>
    <lineage>
        <taxon>Bacteria</taxon>
        <taxon>Pseudomonadati</taxon>
        <taxon>Bacteroidota</taxon>
        <taxon>Bacteroidia</taxon>
        <taxon>Bacteroidales</taxon>
        <taxon>Barnesiellaceae</taxon>
        <taxon>Coprobacter</taxon>
    </lineage>
</organism>
<dbReference type="KEGG" id="copr:Cop2CBH44_13630"/>
<dbReference type="SUPFAM" id="SSF49313">
    <property type="entry name" value="Cadherin-like"/>
    <property type="match status" value="1"/>
</dbReference>
<dbReference type="GO" id="GO:0005509">
    <property type="term" value="F:calcium ion binding"/>
    <property type="evidence" value="ECO:0007669"/>
    <property type="project" value="InterPro"/>
</dbReference>
<evidence type="ECO:0000313" key="2">
    <source>
        <dbReference type="EMBL" id="BCI63010.1"/>
    </source>
</evidence>
<dbReference type="PROSITE" id="PS51257">
    <property type="entry name" value="PROKAR_LIPOPROTEIN"/>
    <property type="match status" value="1"/>
</dbReference>
<name>A0A7G1HU06_9BACT</name>
<evidence type="ECO:0000313" key="3">
    <source>
        <dbReference type="Proteomes" id="UP000594042"/>
    </source>
</evidence>
<dbReference type="EMBL" id="AP023322">
    <property type="protein sequence ID" value="BCI63010.1"/>
    <property type="molecule type" value="Genomic_DNA"/>
</dbReference>
<proteinExistence type="predicted"/>
<dbReference type="AlphaFoldDB" id="A0A7G1HU06"/>
<dbReference type="InterPro" id="IPR013783">
    <property type="entry name" value="Ig-like_fold"/>
</dbReference>
<dbReference type="Gene3D" id="2.60.40.10">
    <property type="entry name" value="Immunoglobulins"/>
    <property type="match status" value="1"/>
</dbReference>